<gene>
    <name evidence="9" type="ORF">BESB_078560</name>
</gene>
<dbReference type="SUPFAM" id="SSF56112">
    <property type="entry name" value="Protein kinase-like (PK-like)"/>
    <property type="match status" value="1"/>
</dbReference>
<feature type="region of interest" description="Disordered" evidence="7">
    <location>
        <begin position="1762"/>
        <end position="1809"/>
    </location>
</feature>
<keyword evidence="10" id="KW-1185">Reference proteome</keyword>
<evidence type="ECO:0000259" key="8">
    <source>
        <dbReference type="PROSITE" id="PS50011"/>
    </source>
</evidence>
<accession>A0A2A9ME29</accession>
<dbReference type="PROSITE" id="PS00108">
    <property type="entry name" value="PROTEIN_KINASE_ST"/>
    <property type="match status" value="1"/>
</dbReference>
<feature type="binding site" evidence="6">
    <location>
        <position position="38"/>
    </location>
    <ligand>
        <name>ATP</name>
        <dbReference type="ChEBI" id="CHEBI:30616"/>
    </ligand>
</feature>
<dbReference type="PROSITE" id="PS00107">
    <property type="entry name" value="PROTEIN_KINASE_ATP"/>
    <property type="match status" value="1"/>
</dbReference>
<feature type="compositionally biased region" description="Basic and acidic residues" evidence="7">
    <location>
        <begin position="635"/>
        <end position="646"/>
    </location>
</feature>
<feature type="compositionally biased region" description="Basic and acidic residues" evidence="7">
    <location>
        <begin position="355"/>
        <end position="368"/>
    </location>
</feature>
<dbReference type="InterPro" id="IPR017441">
    <property type="entry name" value="Protein_kinase_ATP_BS"/>
</dbReference>
<keyword evidence="4" id="KW-0418">Kinase</keyword>
<dbReference type="GO" id="GO:0004674">
    <property type="term" value="F:protein serine/threonine kinase activity"/>
    <property type="evidence" value="ECO:0007669"/>
    <property type="project" value="InterPro"/>
</dbReference>
<feature type="compositionally biased region" description="Low complexity" evidence="7">
    <location>
        <begin position="1983"/>
        <end position="1994"/>
    </location>
</feature>
<feature type="compositionally biased region" description="Basic and acidic residues" evidence="7">
    <location>
        <begin position="1258"/>
        <end position="1276"/>
    </location>
</feature>
<feature type="region of interest" description="Disordered" evidence="7">
    <location>
        <begin position="694"/>
        <end position="749"/>
    </location>
</feature>
<keyword evidence="2" id="KW-0808">Transferase</keyword>
<feature type="compositionally biased region" description="Low complexity" evidence="7">
    <location>
        <begin position="948"/>
        <end position="965"/>
    </location>
</feature>
<feature type="compositionally biased region" description="Basic and acidic residues" evidence="7">
    <location>
        <begin position="391"/>
        <end position="404"/>
    </location>
</feature>
<feature type="compositionally biased region" description="Basic and acidic residues" evidence="7">
    <location>
        <begin position="2204"/>
        <end position="2221"/>
    </location>
</feature>
<dbReference type="Gene3D" id="1.10.510.10">
    <property type="entry name" value="Transferase(Phosphotransferase) domain 1"/>
    <property type="match status" value="1"/>
</dbReference>
<feature type="region of interest" description="Disordered" evidence="7">
    <location>
        <begin position="2135"/>
        <end position="2289"/>
    </location>
</feature>
<dbReference type="OrthoDB" id="40902at2759"/>
<feature type="compositionally biased region" description="Low complexity" evidence="7">
    <location>
        <begin position="499"/>
        <end position="523"/>
    </location>
</feature>
<feature type="domain" description="Protein kinase" evidence="8">
    <location>
        <begin position="9"/>
        <end position="267"/>
    </location>
</feature>
<feature type="compositionally biased region" description="Polar residues" evidence="7">
    <location>
        <begin position="2432"/>
        <end position="2444"/>
    </location>
</feature>
<dbReference type="GO" id="GO:0010506">
    <property type="term" value="P:regulation of autophagy"/>
    <property type="evidence" value="ECO:0007669"/>
    <property type="project" value="InterPro"/>
</dbReference>
<feature type="region of interest" description="Disordered" evidence="7">
    <location>
        <begin position="1238"/>
        <end position="1276"/>
    </location>
</feature>
<feature type="region of interest" description="Disordered" evidence="7">
    <location>
        <begin position="2420"/>
        <end position="2450"/>
    </location>
</feature>
<dbReference type="GO" id="GO:0000045">
    <property type="term" value="P:autophagosome assembly"/>
    <property type="evidence" value="ECO:0007669"/>
    <property type="project" value="TreeGrafter"/>
</dbReference>
<dbReference type="GO" id="GO:0005776">
    <property type="term" value="C:autophagosome"/>
    <property type="evidence" value="ECO:0007669"/>
    <property type="project" value="TreeGrafter"/>
</dbReference>
<feature type="region of interest" description="Disordered" evidence="7">
    <location>
        <begin position="1170"/>
        <end position="1216"/>
    </location>
</feature>
<dbReference type="PROSITE" id="PS50011">
    <property type="entry name" value="PROTEIN_KINASE_DOM"/>
    <property type="match status" value="1"/>
</dbReference>
<dbReference type="GeneID" id="40312783"/>
<dbReference type="PANTHER" id="PTHR24348">
    <property type="entry name" value="SERINE/THREONINE-PROTEIN KINASE UNC-51-RELATED"/>
    <property type="match status" value="1"/>
</dbReference>
<feature type="region of interest" description="Disordered" evidence="7">
    <location>
        <begin position="942"/>
        <end position="974"/>
    </location>
</feature>
<evidence type="ECO:0000256" key="3">
    <source>
        <dbReference type="ARBA" id="ARBA00022741"/>
    </source>
</evidence>
<evidence type="ECO:0000313" key="9">
    <source>
        <dbReference type="EMBL" id="PFH33640.1"/>
    </source>
</evidence>
<feature type="compositionally biased region" description="Basic and acidic residues" evidence="7">
    <location>
        <begin position="2274"/>
        <end position="2289"/>
    </location>
</feature>
<dbReference type="EMBL" id="NWUJ01000008">
    <property type="protein sequence ID" value="PFH33640.1"/>
    <property type="molecule type" value="Genomic_DNA"/>
</dbReference>
<feature type="region of interest" description="Disordered" evidence="7">
    <location>
        <begin position="635"/>
        <end position="654"/>
    </location>
</feature>
<dbReference type="RefSeq" id="XP_029217649.1">
    <property type="nucleotide sequence ID" value="XM_029366218.1"/>
</dbReference>
<feature type="compositionally biased region" description="Polar residues" evidence="7">
    <location>
        <begin position="343"/>
        <end position="353"/>
    </location>
</feature>
<dbReference type="CDD" id="cd14009">
    <property type="entry name" value="STKc_ATG1_ULK_like"/>
    <property type="match status" value="1"/>
</dbReference>
<feature type="compositionally biased region" description="Low complexity" evidence="7">
    <location>
        <begin position="702"/>
        <end position="725"/>
    </location>
</feature>
<dbReference type="InterPro" id="IPR000719">
    <property type="entry name" value="Prot_kinase_dom"/>
</dbReference>
<keyword evidence="3 6" id="KW-0547">Nucleotide-binding</keyword>
<name>A0A2A9ME29_BESBE</name>
<feature type="compositionally biased region" description="Low complexity" evidence="7">
    <location>
        <begin position="1617"/>
        <end position="1628"/>
    </location>
</feature>
<dbReference type="Pfam" id="PF00069">
    <property type="entry name" value="Pkinase"/>
    <property type="match status" value="1"/>
</dbReference>
<evidence type="ECO:0000256" key="1">
    <source>
        <dbReference type="ARBA" id="ARBA00011245"/>
    </source>
</evidence>
<feature type="region of interest" description="Disordered" evidence="7">
    <location>
        <begin position="541"/>
        <end position="621"/>
    </location>
</feature>
<feature type="compositionally biased region" description="Acidic residues" evidence="7">
    <location>
        <begin position="1787"/>
        <end position="1807"/>
    </location>
</feature>
<feature type="compositionally biased region" description="Basic and acidic residues" evidence="7">
    <location>
        <begin position="293"/>
        <end position="337"/>
    </location>
</feature>
<dbReference type="FunFam" id="1.10.510.10:FF:000571">
    <property type="entry name" value="Maternal embryonic leucine zipper kinase"/>
    <property type="match status" value="1"/>
</dbReference>
<feature type="compositionally biased region" description="Low complexity" evidence="7">
    <location>
        <begin position="1086"/>
        <end position="1095"/>
    </location>
</feature>
<feature type="region of interest" description="Disordered" evidence="7">
    <location>
        <begin position="1074"/>
        <end position="1133"/>
    </location>
</feature>
<evidence type="ECO:0000256" key="4">
    <source>
        <dbReference type="ARBA" id="ARBA00022777"/>
    </source>
</evidence>
<sequence length="2536" mass="264035">MSKKKIGGYILDERIGRGSFAAVWKGHIEQTKEAVAVKVISRHTVYEATQLNQEVAILKQLQHPNIVRFIDLKKSQYHYYLVLEFCSGGDVASLLRQHGGRVGEAVARRLLQQMAAGLLEIHRRSYIHRDLKPQNLLLSSVSPHEATLKIADFGFARSLQPWDLAATVCGSPLYMAPEILQHQYYDAKADLWSVGAIFFEILHGRPPFSGQNPLQLLKNIERASQAGPPFSARVPLSPSCRDLLRRLLRANPLERMSPEDFFSHPYVAGEAAPGATPRLPVMTALAAPQTWRGSREGKHEATLRKGETQAGADRAEAPEGREASESGEPKPSSDEERRRRRFPNQSHTRQNASARIRDEGQACRRDSAASEQAPETAAAGGSEARNPVDAGRGKGVESRDKEDEAVAALQTERKGREDELEPQTIENAKADSRAEARAPPDCEAPLSSDRPQPSEGAESPRDVPPCREHKRRAPLFQILHVQSLPQEALPQGFAHQRLSAASAASCSGAAALSSSASSSSSRALFQTVAAECEPAVEGRYSVPAFSDSRPAQGAEETLVANGRQRRRSQGPTTRAGLRLSSPESVPGANVDPPPTAEAPVGKSEPSVEALGEEARSGAFWGEADPFEGLRVKAHERRELRGERGCEESTSSPSVTRLCWQDAGSFLSAPEGALDGAQRAAREAEPSIFVASTSSLADASGHSAAQSAPLSARAADGGGRARATGAQNVEGKERRDLEAPLQARRRAEAGHQALRYSREKNERVQLARGEARYAAAARDVISQGRHAQRRVGEFWSARLPACSAEESARAGLQSAPLPHLPGAAEPSRASFFRPYEETEDSLLPSVSPRFPASSSGVGLPFLWHVFASSSCASSSAASSASRSSSSYTARQGCASQAACAAGCLPPVPEPASAAGGSARLKKGPSTWAPVSSFAVAEALGGGARDAGRRAPAGDAGACEAQAPAAGHHAESDEDDDTGDYVLVLAEEVPRSLPISRSLTSPADPQAYRAAMASPLKGSVACLLHGSCLSAADATPSRSFVTKARPPPGAENVERRFSAGLASFADSVRRSWTAYRGSEISEPPPRLPSVSRPSEPRTSPSGGAAELPRAWEGGRGCGGRVERDAQTGRREEEVGAISSVHAPLGSARAFAHPHVGSSAAASASYSGAVPAFSSPPVSYSDASASPRPAPALGGGAGEGTGPRRAEGDRARSAYPSASRRRGLCDARACVEAKGAPREMGHAAAPASAHGEAAEVARGPADARRDGQEQRGRLDAACDAHASQEAETRGGCARLEACSLEAEVVACGGRGACDSETERKRRGELTLLRERATPPSAARGDARRGDSGEGGGDDTGRTADESELRRAVGRQTPRSDEAVADPTGGETASGRGGASRGRCVFASLRELDRDAPSETEDVQRGSPRQARTGPTSAAGEESPLTGQRGPPAVLPPSHPVSWSAAPSPQPLSSKSSPARPSPAPAMPASAAPPLFFSSAFAAASSAALARAAAAPSSAAPVGAPRPPAAPGTSGCSALGGGAGGRGSARGEWAALQEASLLSTHVGNLLAVAADVFFLAQGLAQAAALQRCREARRRLDDRRARAPANAAKAELRRLDARAEGADAADAQAPLDLSDAEGERDARRPPAGEVTTDIPRDAEELGKQAHHCEARSGEDDTEESSRGEARSGSEKRRKGREASSEGASAAADNPEDEANAGEKASSQSNATNVMAAWGVRDSVLLCDCHGKPATRQTNAAASKEEWLQVDSRQELRVSSKGETGKLGHAIRHEEREKDEEEGKEEEDEGEEEEGGEVEATAARLACGALGLVVPALRLLEKALAVNTDRRMRSTLLQVFRDTLALGRWSLCAARSAGGQGSVCASPPSEISSPAWAVEEPRGGGGPRERTGSVSRAAACELCAASAGASHEPAASPLSFPPPATFSRSPSGALLSAQSGLPLVPVPVFSVMRPGLQGGYRLAPALASLSPSSPFSGGASPVSSRRLSRGQPPSVSPAFSPLPPPTLRSPQVLPASLVAGDGLGVSGSPPGPLGAVVTPLFLPASLTPPQSPPWPLPLSFVLPRRVSCLATPGAHAKSTSARRVSFSSLGFSLAGGAKSLSPQARTSVGSESLLAASLESAASDSGEATAAADDAEEKHGVGDAAGFSGARDADSEPVEAAAMGETGEEGRQAERTKAKKAAGKADAEGGEGGDAERTEGPRARVRGDEACGRGLSTGRQGAPRAGGEAAKAQAAEGERRACTDYEGGRTGQGSSDAQEEDERNQDLRGHEEEREVVPLGEHRDKGCQCTFCWSSLPAASLDASPTFLLPSFANCLTSHTYPSSDSAAEAAFASFHSSPASASGGESPLLSSFLPFSPKALSPRLPALHAASLAVARVKQLLAVNAEQLTFALFSLGKKNFSEEALSSSGAYGSSRAPHPVSRTTPVAASTSGPSPRLLSSPDEAFSGPWLLCSGLHFRERIAELLLELLLLLSTGAGGEERLQVYQQLRLLSRAIAIQKLLHARLRLKLERLGEASPACAGGATG</sequence>
<dbReference type="VEuPathDB" id="ToxoDB:BESB_078560"/>
<feature type="region of interest" description="Disordered" evidence="7">
    <location>
        <begin position="287"/>
        <end position="471"/>
    </location>
</feature>
<dbReference type="Proteomes" id="UP000224006">
    <property type="component" value="Chromosome VII"/>
</dbReference>
<evidence type="ECO:0000256" key="5">
    <source>
        <dbReference type="ARBA" id="ARBA00022840"/>
    </source>
</evidence>
<dbReference type="GO" id="GO:0005524">
    <property type="term" value="F:ATP binding"/>
    <property type="evidence" value="ECO:0007669"/>
    <property type="project" value="UniProtKB-UniRule"/>
</dbReference>
<feature type="compositionally biased region" description="Basic and acidic residues" evidence="7">
    <location>
        <begin position="1351"/>
        <end position="1363"/>
    </location>
</feature>
<reference evidence="9 10" key="1">
    <citation type="submission" date="2017-09" db="EMBL/GenBank/DDBJ databases">
        <title>Genome sequencing of Besnoitia besnoiti strain Bb-Ger1.</title>
        <authorList>
            <person name="Schares G."/>
            <person name="Venepally P."/>
            <person name="Lorenzi H.A."/>
        </authorList>
    </citation>
    <scope>NUCLEOTIDE SEQUENCE [LARGE SCALE GENOMIC DNA]</scope>
    <source>
        <strain evidence="9 10">Bb-Ger1</strain>
    </source>
</reference>
<evidence type="ECO:0000256" key="6">
    <source>
        <dbReference type="PROSITE-ProRule" id="PRU10141"/>
    </source>
</evidence>
<feature type="compositionally biased region" description="Basic and acidic residues" evidence="7">
    <location>
        <begin position="1762"/>
        <end position="1786"/>
    </location>
</feature>
<evidence type="ECO:0000313" key="10">
    <source>
        <dbReference type="Proteomes" id="UP000224006"/>
    </source>
</evidence>
<feature type="compositionally biased region" description="Basic and acidic residues" evidence="7">
    <location>
        <begin position="428"/>
        <end position="440"/>
    </location>
</feature>
<feature type="compositionally biased region" description="Basic and acidic residues" evidence="7">
    <location>
        <begin position="2246"/>
        <end position="2257"/>
    </location>
</feature>
<feature type="compositionally biased region" description="Basic and acidic residues" evidence="7">
    <location>
        <begin position="458"/>
        <end position="467"/>
    </location>
</feature>
<dbReference type="InterPro" id="IPR045269">
    <property type="entry name" value="Atg1-like"/>
</dbReference>
<feature type="region of interest" description="Disordered" evidence="7">
    <location>
        <begin position="1983"/>
        <end position="2016"/>
    </location>
</feature>
<dbReference type="GO" id="GO:0005829">
    <property type="term" value="C:cytosol"/>
    <property type="evidence" value="ECO:0007669"/>
    <property type="project" value="TreeGrafter"/>
</dbReference>
<dbReference type="KEGG" id="bbes:BESB_078560"/>
<feature type="compositionally biased region" description="Low complexity" evidence="7">
    <location>
        <begin position="2231"/>
        <end position="2245"/>
    </location>
</feature>
<feature type="compositionally biased region" description="Low complexity" evidence="7">
    <location>
        <begin position="1454"/>
        <end position="1471"/>
    </location>
</feature>
<dbReference type="SMART" id="SM00220">
    <property type="entry name" value="S_TKc"/>
    <property type="match status" value="1"/>
</dbReference>
<feature type="compositionally biased region" description="Basic and acidic residues" evidence="7">
    <location>
        <begin position="1118"/>
        <end position="1131"/>
    </location>
</feature>
<feature type="region of interest" description="Disordered" evidence="7">
    <location>
        <begin position="496"/>
        <end position="526"/>
    </location>
</feature>
<proteinExistence type="predicted"/>
<dbReference type="InterPro" id="IPR011009">
    <property type="entry name" value="Kinase-like_dom_sf"/>
</dbReference>
<feature type="compositionally biased region" description="Gly residues" evidence="7">
    <location>
        <begin position="1530"/>
        <end position="1540"/>
    </location>
</feature>
<comment type="caution">
    <text evidence="9">The sequence shown here is derived from an EMBL/GenBank/DDBJ whole genome shotgun (WGS) entry which is preliminary data.</text>
</comment>
<feature type="compositionally biased region" description="Basic and acidic residues" evidence="7">
    <location>
        <begin position="1649"/>
        <end position="1685"/>
    </location>
</feature>
<evidence type="ECO:0000256" key="2">
    <source>
        <dbReference type="ARBA" id="ARBA00022679"/>
    </source>
</evidence>
<dbReference type="GO" id="GO:0016020">
    <property type="term" value="C:membrane"/>
    <property type="evidence" value="ECO:0007669"/>
    <property type="project" value="TreeGrafter"/>
</dbReference>
<keyword evidence="5 6" id="KW-0067">ATP-binding</keyword>
<feature type="region of interest" description="Disordered" evidence="7">
    <location>
        <begin position="1874"/>
        <end position="1901"/>
    </location>
</feature>
<comment type="subunit">
    <text evidence="1">Monomer.</text>
</comment>
<dbReference type="InterPro" id="IPR008271">
    <property type="entry name" value="Ser/Thr_kinase_AS"/>
</dbReference>
<feature type="compositionally biased region" description="Basic and acidic residues" evidence="7">
    <location>
        <begin position="1632"/>
        <end position="1641"/>
    </location>
</feature>
<feature type="compositionally biased region" description="Low complexity" evidence="7">
    <location>
        <begin position="369"/>
        <end position="379"/>
    </location>
</feature>
<feature type="region of interest" description="Disordered" evidence="7">
    <location>
        <begin position="1310"/>
        <end position="1480"/>
    </location>
</feature>
<dbReference type="GO" id="GO:0000407">
    <property type="term" value="C:phagophore assembly site"/>
    <property type="evidence" value="ECO:0007669"/>
    <property type="project" value="TreeGrafter"/>
</dbReference>
<feature type="compositionally biased region" description="Low complexity" evidence="7">
    <location>
        <begin position="1239"/>
        <end position="1254"/>
    </location>
</feature>
<feature type="compositionally biased region" description="Basic and acidic residues" evidence="7">
    <location>
        <begin position="1313"/>
        <end position="1329"/>
    </location>
</feature>
<protein>
    <recommendedName>
        <fullName evidence="8">Protein kinase domain-containing protein</fullName>
    </recommendedName>
</protein>
<evidence type="ECO:0000256" key="7">
    <source>
        <dbReference type="SAM" id="MobiDB-lite"/>
    </source>
</evidence>
<feature type="region of interest" description="Disordered" evidence="7">
    <location>
        <begin position="1510"/>
        <end position="1541"/>
    </location>
</feature>
<organism evidence="9 10">
    <name type="scientific">Besnoitia besnoiti</name>
    <name type="common">Apicomplexan protozoan</name>
    <dbReference type="NCBI Taxonomy" id="94643"/>
    <lineage>
        <taxon>Eukaryota</taxon>
        <taxon>Sar</taxon>
        <taxon>Alveolata</taxon>
        <taxon>Apicomplexa</taxon>
        <taxon>Conoidasida</taxon>
        <taxon>Coccidia</taxon>
        <taxon>Eucoccidiorida</taxon>
        <taxon>Eimeriorina</taxon>
        <taxon>Sarcocystidae</taxon>
        <taxon>Besnoitia</taxon>
    </lineage>
</organism>
<dbReference type="STRING" id="94643.A0A2A9ME29"/>
<feature type="compositionally biased region" description="Basic and acidic residues" evidence="7">
    <location>
        <begin position="1889"/>
        <end position="1901"/>
    </location>
</feature>
<feature type="compositionally biased region" description="Basic and acidic residues" evidence="7">
    <location>
        <begin position="1199"/>
        <end position="1209"/>
    </location>
</feature>
<feature type="region of interest" description="Disordered" evidence="7">
    <location>
        <begin position="1614"/>
        <end position="1719"/>
    </location>
</feature>
<dbReference type="PANTHER" id="PTHR24348:SF22">
    <property type="entry name" value="NON-SPECIFIC SERINE_THREONINE PROTEIN KINASE"/>
    <property type="match status" value="1"/>
</dbReference>